<protein>
    <submittedName>
        <fullName evidence="4">OmpA family protein</fullName>
    </submittedName>
</protein>
<reference evidence="4 5" key="1">
    <citation type="submission" date="2020-05" db="EMBL/GenBank/DDBJ databases">
        <title>Complete genome sequence of Hymenobacter sp. TS19 in Coasted Sand Dune.</title>
        <authorList>
            <person name="Lee J.-H."/>
            <person name="Jung J.-H."/>
            <person name="Jeong S."/>
            <person name="Zhao L."/>
            <person name="Kim M.-K."/>
            <person name="Seo H.-S."/>
            <person name="Lim S."/>
        </authorList>
    </citation>
    <scope>NUCLEOTIDE SEQUENCE [LARGE SCALE GENOMIC DNA]</scope>
    <source>
        <strain evidence="4 5">TS19</strain>
    </source>
</reference>
<dbReference type="RefSeq" id="WP_171591374.1">
    <property type="nucleotide sequence ID" value="NZ_CP053538.1"/>
</dbReference>
<evidence type="ECO:0000256" key="1">
    <source>
        <dbReference type="PROSITE-ProRule" id="PRU00473"/>
    </source>
</evidence>
<evidence type="ECO:0000259" key="3">
    <source>
        <dbReference type="PROSITE" id="PS51123"/>
    </source>
</evidence>
<keyword evidence="5" id="KW-1185">Reference proteome</keyword>
<dbReference type="PANTHER" id="PTHR30329:SF21">
    <property type="entry name" value="LIPOPROTEIN YIAD-RELATED"/>
    <property type="match status" value="1"/>
</dbReference>
<dbReference type="PANTHER" id="PTHR30329">
    <property type="entry name" value="STATOR ELEMENT OF FLAGELLAR MOTOR COMPLEX"/>
    <property type="match status" value="1"/>
</dbReference>
<dbReference type="KEGG" id="hts:HMJ29_10180"/>
<name>A0A6M6BHM1_9BACT</name>
<dbReference type="Gene3D" id="3.30.1330.60">
    <property type="entry name" value="OmpA-like domain"/>
    <property type="match status" value="1"/>
</dbReference>
<dbReference type="EMBL" id="CP053538">
    <property type="protein sequence ID" value="QJX47284.1"/>
    <property type="molecule type" value="Genomic_DNA"/>
</dbReference>
<evidence type="ECO:0000313" key="4">
    <source>
        <dbReference type="EMBL" id="QJX47284.1"/>
    </source>
</evidence>
<evidence type="ECO:0000256" key="2">
    <source>
        <dbReference type="SAM" id="MobiDB-lite"/>
    </source>
</evidence>
<dbReference type="AlphaFoldDB" id="A0A6M6BHM1"/>
<evidence type="ECO:0000313" key="5">
    <source>
        <dbReference type="Proteomes" id="UP000501623"/>
    </source>
</evidence>
<feature type="domain" description="OmpA-like" evidence="3">
    <location>
        <begin position="305"/>
        <end position="421"/>
    </location>
</feature>
<dbReference type="SUPFAM" id="SSF103088">
    <property type="entry name" value="OmpA-like"/>
    <property type="match status" value="1"/>
</dbReference>
<proteinExistence type="predicted"/>
<dbReference type="InterPro" id="IPR036737">
    <property type="entry name" value="OmpA-like_sf"/>
</dbReference>
<keyword evidence="1" id="KW-0472">Membrane</keyword>
<dbReference type="Proteomes" id="UP000501623">
    <property type="component" value="Chromosome"/>
</dbReference>
<dbReference type="InterPro" id="IPR050330">
    <property type="entry name" value="Bact_OuterMem_StrucFunc"/>
</dbReference>
<feature type="compositionally biased region" description="Low complexity" evidence="2">
    <location>
        <begin position="215"/>
        <end position="229"/>
    </location>
</feature>
<dbReference type="PROSITE" id="PS51123">
    <property type="entry name" value="OMPA_2"/>
    <property type="match status" value="1"/>
</dbReference>
<organism evidence="4 5">
    <name type="scientific">Hymenobacter taeanensis</name>
    <dbReference type="NCBI Taxonomy" id="2735321"/>
    <lineage>
        <taxon>Bacteria</taxon>
        <taxon>Pseudomonadati</taxon>
        <taxon>Bacteroidota</taxon>
        <taxon>Cytophagia</taxon>
        <taxon>Cytophagales</taxon>
        <taxon>Hymenobacteraceae</taxon>
        <taxon>Hymenobacter</taxon>
    </lineage>
</organism>
<feature type="compositionally biased region" description="Polar residues" evidence="2">
    <location>
        <begin position="232"/>
        <end position="247"/>
    </location>
</feature>
<gene>
    <name evidence="4" type="ORF">HMJ29_10180</name>
</gene>
<feature type="region of interest" description="Disordered" evidence="2">
    <location>
        <begin position="208"/>
        <end position="251"/>
    </location>
</feature>
<dbReference type="CDD" id="cd07185">
    <property type="entry name" value="OmpA_C-like"/>
    <property type="match status" value="1"/>
</dbReference>
<dbReference type="GO" id="GO:0016020">
    <property type="term" value="C:membrane"/>
    <property type="evidence" value="ECO:0007669"/>
    <property type="project" value="UniProtKB-UniRule"/>
</dbReference>
<dbReference type="Pfam" id="PF00691">
    <property type="entry name" value="OmpA"/>
    <property type="match status" value="1"/>
</dbReference>
<sequence>MPLAVKGLLDLGLQENHTDTVGQLAHEAAAAGLPQELNVLTDTDWGIRSSRLMERLLANAYGMTLHCLAAATGTKPVGNETLLGYTMAMALGALGQYVAQYQWGEYELYAWLKSQEAEIVQAVPAYSRLPLEHSFVKKPALLPASASASTATVPANGVWPRLSEGIHPAPASTHARKKSSTAMRWQLGGLLLLAVGVGYLIGHDDAEPPTTTEVASPASSASLVAEAAADTPPNTSSGANKTESQLTALPAGHYNPTTDTYIYDTGHLVSLRLADGTIQQVGVNSTESKLYQFLSDPKMQVDSINRTKGWINCDRVYFEPGQAILTAGSGEQLRNIASILRTFPTARIKFGGYTDSTGNSLKNFQLSENRAKAAMLALGSIGIDISRIEAKGYGAKFFLTTNTTPEGRAMNRRVSLRVIRK</sequence>
<accession>A0A6M6BHM1</accession>
<dbReference type="InterPro" id="IPR006665">
    <property type="entry name" value="OmpA-like"/>
</dbReference>